<evidence type="ECO:0000313" key="8">
    <source>
        <dbReference type="Proteomes" id="UP000075714"/>
    </source>
</evidence>
<dbReference type="InterPro" id="IPR001841">
    <property type="entry name" value="Znf_RING"/>
</dbReference>
<dbReference type="Pfam" id="PF13920">
    <property type="entry name" value="zf-C3HC4_3"/>
    <property type="match status" value="1"/>
</dbReference>
<keyword evidence="3" id="KW-0863">Zinc-finger</keyword>
<dbReference type="PANTHER" id="PTHR46093">
    <property type="entry name" value="ACYL-COA-BINDING DOMAIN-CONTAINING PROTEIN 5"/>
    <property type="match status" value="1"/>
</dbReference>
<evidence type="ECO:0000256" key="1">
    <source>
        <dbReference type="ARBA" id="ARBA00022441"/>
    </source>
</evidence>
<dbReference type="InterPro" id="IPR015915">
    <property type="entry name" value="Kelch-typ_b-propeller"/>
</dbReference>
<feature type="region of interest" description="Disordered" evidence="5">
    <location>
        <begin position="560"/>
        <end position="579"/>
    </location>
</feature>
<feature type="region of interest" description="Disordered" evidence="5">
    <location>
        <begin position="305"/>
        <end position="368"/>
    </location>
</feature>
<keyword evidence="8" id="KW-1185">Reference proteome</keyword>
<reference evidence="8" key="1">
    <citation type="journal article" date="2016" name="Nat. Commun.">
        <title>The Gonium pectorale genome demonstrates co-option of cell cycle regulation during the evolution of multicellularity.</title>
        <authorList>
            <person name="Hanschen E.R."/>
            <person name="Marriage T.N."/>
            <person name="Ferris P.J."/>
            <person name="Hamaji T."/>
            <person name="Toyoda A."/>
            <person name="Fujiyama A."/>
            <person name="Neme R."/>
            <person name="Noguchi H."/>
            <person name="Minakuchi Y."/>
            <person name="Suzuki M."/>
            <person name="Kawai-Toyooka H."/>
            <person name="Smith D.R."/>
            <person name="Sparks H."/>
            <person name="Anderson J."/>
            <person name="Bakaric R."/>
            <person name="Luria V."/>
            <person name="Karger A."/>
            <person name="Kirschner M.W."/>
            <person name="Durand P.M."/>
            <person name="Michod R.E."/>
            <person name="Nozaki H."/>
            <person name="Olson B.J."/>
        </authorList>
    </citation>
    <scope>NUCLEOTIDE SEQUENCE [LARGE SCALE GENOMIC DNA]</scope>
    <source>
        <strain evidence="8">NIES-2863</strain>
    </source>
</reference>
<dbReference type="SMART" id="SM00612">
    <property type="entry name" value="Kelch"/>
    <property type="match status" value="2"/>
</dbReference>
<name>A0A150FXB3_GONPE</name>
<feature type="compositionally biased region" description="Gly residues" evidence="5">
    <location>
        <begin position="306"/>
        <end position="322"/>
    </location>
</feature>
<dbReference type="AlphaFoldDB" id="A0A150FXB3"/>
<evidence type="ECO:0000256" key="4">
    <source>
        <dbReference type="SAM" id="Coils"/>
    </source>
</evidence>
<evidence type="ECO:0000313" key="7">
    <source>
        <dbReference type="EMBL" id="KXZ42252.1"/>
    </source>
</evidence>
<dbReference type="InterPro" id="IPR013083">
    <property type="entry name" value="Znf_RING/FYVE/PHD"/>
</dbReference>
<dbReference type="CDD" id="cd16520">
    <property type="entry name" value="RING-HC_MIBs-like"/>
    <property type="match status" value="1"/>
</dbReference>
<proteinExistence type="predicted"/>
<dbReference type="PROSITE" id="PS50089">
    <property type="entry name" value="ZF_RING_2"/>
    <property type="match status" value="1"/>
</dbReference>
<dbReference type="SUPFAM" id="SSF117281">
    <property type="entry name" value="Kelch motif"/>
    <property type="match status" value="1"/>
</dbReference>
<evidence type="ECO:0000256" key="5">
    <source>
        <dbReference type="SAM" id="MobiDB-lite"/>
    </source>
</evidence>
<dbReference type="InterPro" id="IPR006652">
    <property type="entry name" value="Kelch_1"/>
</dbReference>
<keyword evidence="1" id="KW-0880">Kelch repeat</keyword>
<dbReference type="EMBL" id="LSYV01000174">
    <property type="protein sequence ID" value="KXZ42252.1"/>
    <property type="molecule type" value="Genomic_DNA"/>
</dbReference>
<keyword evidence="4" id="KW-0175">Coiled coil</keyword>
<evidence type="ECO:0000256" key="2">
    <source>
        <dbReference type="ARBA" id="ARBA00022737"/>
    </source>
</evidence>
<dbReference type="Pfam" id="PF01344">
    <property type="entry name" value="Kelch_1"/>
    <property type="match status" value="1"/>
</dbReference>
<keyword evidence="3" id="KW-0479">Metal-binding</keyword>
<dbReference type="GO" id="GO:0008270">
    <property type="term" value="F:zinc ion binding"/>
    <property type="evidence" value="ECO:0007669"/>
    <property type="project" value="UniProtKB-KW"/>
</dbReference>
<evidence type="ECO:0000256" key="3">
    <source>
        <dbReference type="PROSITE-ProRule" id="PRU00175"/>
    </source>
</evidence>
<feature type="domain" description="RING-type" evidence="6">
    <location>
        <begin position="753"/>
        <end position="786"/>
    </location>
</feature>
<comment type="caution">
    <text evidence="7">The sequence shown here is derived from an EMBL/GenBank/DDBJ whole genome shotgun (WGS) entry which is preliminary data.</text>
</comment>
<dbReference type="SUPFAM" id="SSF57850">
    <property type="entry name" value="RING/U-box"/>
    <property type="match status" value="1"/>
</dbReference>
<organism evidence="7 8">
    <name type="scientific">Gonium pectorale</name>
    <name type="common">Green alga</name>
    <dbReference type="NCBI Taxonomy" id="33097"/>
    <lineage>
        <taxon>Eukaryota</taxon>
        <taxon>Viridiplantae</taxon>
        <taxon>Chlorophyta</taxon>
        <taxon>core chlorophytes</taxon>
        <taxon>Chlorophyceae</taxon>
        <taxon>CS clade</taxon>
        <taxon>Chlamydomonadales</taxon>
        <taxon>Volvocaceae</taxon>
        <taxon>Gonium</taxon>
    </lineage>
</organism>
<evidence type="ECO:0000259" key="6">
    <source>
        <dbReference type="PROSITE" id="PS50089"/>
    </source>
</evidence>
<accession>A0A150FXB3</accession>
<sequence>MLGHAAAAIGSKIWMFGGQQGRKFLRTLYVFDTDTCTWSRKDSDAHPPARAGHSMVTVHGSVVYMFGGQGKRLYNDLYKLDPSTGQFVEVEAAGKPPSPRRGHSLVWDGRDYLVCFGGINATSTDAQLSVFSLSRGAWFTPQAFGPAPSARTQHSAQLLSPGVLLIFGGCNSAGTFFNDAVILDTRTFTWHKPALLNTAPAPRYHHTCATVNGRVLIYGGINSKQTFDGVVVVESKFMSDICSVAEELFRMSADTAGASALFGPLPNGSGALGVGAGSAHGASGTLGGGVGQVPMVALRMASAAGPGTGTGTVSGPSSGGLGPATVMPPPHATVQPAHLQAAQQQQQPGTRAGAPHRGPDHDFSSSKSLEAVKVQLTDLLLRRNLEEQHLHTARKVETTESLLMKEREAREATGKELMQHKLLLAEAEEAQAAAEQQLAAATARATREAAVAAELRAQLEAMQAKLSAREEELQEARQLQDSLVKELGIMASRYSRLASDVQEAADRGERERERERERLLAMAAATGSAARRASLTGMVMMQATAAGGSSGAGSTLLVGSGGSGGDSAPDARSVATGSAVALHQRNQTSVAEELAASGSYSLPLPGGHSGLLSATPGAAAFTVHCTASARTTPSAGRDSAAAAGSSGGAVGGAGCCQQLLVLLSECEMARASMVETNQGLTERAEELTAQNALLYGQLQQMLAEPAALEPLGLAELQELERKLDGSARAVREALMQRKIDEAQRRSSSEQACCAVCMEAPKAVVFNCGHQSCGPCAVKLTSCPFCRVSITARIRLFDA</sequence>
<dbReference type="Gene3D" id="2.120.10.80">
    <property type="entry name" value="Kelch-type beta propeller"/>
    <property type="match status" value="2"/>
</dbReference>
<gene>
    <name evidence="7" type="ORF">GPECTOR_174g208</name>
</gene>
<keyword evidence="3" id="KW-0862">Zinc</keyword>
<dbReference type="Proteomes" id="UP000075714">
    <property type="component" value="Unassembled WGS sequence"/>
</dbReference>
<dbReference type="OrthoDB" id="10251809at2759"/>
<dbReference type="Pfam" id="PF24681">
    <property type="entry name" value="Kelch_KLHDC2_KLHL20_DRC7"/>
    <property type="match status" value="1"/>
</dbReference>
<feature type="coiled-coil region" evidence="4">
    <location>
        <begin position="417"/>
        <end position="518"/>
    </location>
</feature>
<dbReference type="Gene3D" id="3.30.40.10">
    <property type="entry name" value="Zinc/RING finger domain, C3HC4 (zinc finger)"/>
    <property type="match status" value="1"/>
</dbReference>
<dbReference type="SMART" id="SM00184">
    <property type="entry name" value="RING"/>
    <property type="match status" value="1"/>
</dbReference>
<dbReference type="PANTHER" id="PTHR46093:SF18">
    <property type="entry name" value="FIBRONECTIN TYPE-III DOMAIN-CONTAINING PROTEIN"/>
    <property type="match status" value="1"/>
</dbReference>
<feature type="coiled-coil region" evidence="4">
    <location>
        <begin position="670"/>
        <end position="736"/>
    </location>
</feature>
<protein>
    <recommendedName>
        <fullName evidence="6">RING-type domain-containing protein</fullName>
    </recommendedName>
</protein>
<keyword evidence="2" id="KW-0677">Repeat</keyword>
<dbReference type="STRING" id="33097.A0A150FXB3"/>